<dbReference type="RefSeq" id="WP_076341959.1">
    <property type="nucleotide sequence ID" value="NZ_CAMSPY010000080.1"/>
</dbReference>
<dbReference type="Proteomes" id="UP000186705">
    <property type="component" value="Unassembled WGS sequence"/>
</dbReference>
<dbReference type="Pfam" id="PF00266">
    <property type="entry name" value="Aminotran_5"/>
    <property type="match status" value="1"/>
</dbReference>
<comment type="similarity">
    <text evidence="2">Belongs to the class-V pyridoxal-phosphate-dependent aminotransferase family. NifS/IscS subfamily.</text>
</comment>
<gene>
    <name evidence="10" type="ORF">BO225_09185</name>
</gene>
<evidence type="ECO:0000256" key="1">
    <source>
        <dbReference type="ARBA" id="ARBA00001933"/>
    </source>
</evidence>
<evidence type="ECO:0000313" key="10">
    <source>
        <dbReference type="EMBL" id="OLU45303.1"/>
    </source>
</evidence>
<dbReference type="InterPro" id="IPR015422">
    <property type="entry name" value="PyrdxlP-dep_Trfase_small"/>
</dbReference>
<feature type="domain" description="Aminotransferase class V" evidence="9">
    <location>
        <begin position="2"/>
        <end position="359"/>
    </location>
</feature>
<name>A0A1U7NL30_9FIRM</name>
<evidence type="ECO:0000256" key="8">
    <source>
        <dbReference type="ARBA" id="ARBA00050776"/>
    </source>
</evidence>
<keyword evidence="11" id="KW-1185">Reference proteome</keyword>
<comment type="catalytic activity">
    <reaction evidence="8">
        <text>(sulfur carrier)-H + L-cysteine = (sulfur carrier)-SH + L-alanine</text>
        <dbReference type="Rhea" id="RHEA:43892"/>
        <dbReference type="Rhea" id="RHEA-COMP:14737"/>
        <dbReference type="Rhea" id="RHEA-COMP:14739"/>
        <dbReference type="ChEBI" id="CHEBI:29917"/>
        <dbReference type="ChEBI" id="CHEBI:35235"/>
        <dbReference type="ChEBI" id="CHEBI:57972"/>
        <dbReference type="ChEBI" id="CHEBI:64428"/>
        <dbReference type="EC" id="2.8.1.7"/>
    </reaction>
</comment>
<sequence length="375" mass="41640">MIYFDHASTTSPHPEVVRVYTKLLNASFANADSLHAPGRKVKQQMERSREKIAQMLHVKNDEIFFTSCASESNSLAIVGFALANQNRGKHILTSNVEHSSTKHAFDFLESVGFEIERLPIHEDGTIWPEDIQTHLKENTILVSIMHVNNEIGSINDIERFASIVHEHPFCQIHSDCVQSFGKVDVPFEKLDMATISAHKIHGLKGSALLVKKENVRLKPIVFGGQQEQGLRGGTENAPANIALAKTIRLALEEQEEAYYTAKEINSFLRKEVEFLGGHILSPANALPYILNISFDAITSEVLQNALDQKGICVSGKSTCDSKSKAESEVVLALGKSHKEAKHAIRLSFGKDNTMQEAKEFIQAIEEILKNYGLSI</sequence>
<evidence type="ECO:0000256" key="7">
    <source>
        <dbReference type="ARBA" id="ARBA00023014"/>
    </source>
</evidence>
<dbReference type="OrthoDB" id="9808002at2"/>
<dbReference type="AlphaFoldDB" id="A0A1U7NL30"/>
<reference evidence="10 11" key="1">
    <citation type="submission" date="2016-11" db="EMBL/GenBank/DDBJ databases">
        <title>Description of two novel members of the family Erysipelotrichaceae: Ileibacterium lipovorans gen. nov., sp. nov. and Dubosiella newyorkensis, gen. nov., sp. nov.</title>
        <authorList>
            <person name="Cox L.M."/>
            <person name="Sohn J."/>
            <person name="Tyrrell K.L."/>
            <person name="Citron D.M."/>
            <person name="Lawson P.A."/>
            <person name="Patel N.B."/>
            <person name="Iizumi T."/>
            <person name="Perez-Perez G.I."/>
            <person name="Goldstein E.J."/>
            <person name="Blaser M.J."/>
        </authorList>
    </citation>
    <scope>NUCLEOTIDE SEQUENCE [LARGE SCALE GENOMIC DNA]</scope>
    <source>
        <strain evidence="10 11">NYU-BL-A4</strain>
    </source>
</reference>
<keyword evidence="7" id="KW-0411">Iron-sulfur</keyword>
<accession>A0A1U7NL30</accession>
<dbReference type="PANTHER" id="PTHR11601">
    <property type="entry name" value="CYSTEINE DESULFURYLASE FAMILY MEMBER"/>
    <property type="match status" value="1"/>
</dbReference>
<dbReference type="Gene3D" id="3.90.1150.10">
    <property type="entry name" value="Aspartate Aminotransferase, domain 1"/>
    <property type="match status" value="1"/>
</dbReference>
<protein>
    <submittedName>
        <fullName evidence="10">Cysteine desulfurase</fullName>
    </submittedName>
</protein>
<dbReference type="GO" id="GO:0046872">
    <property type="term" value="F:metal ion binding"/>
    <property type="evidence" value="ECO:0007669"/>
    <property type="project" value="UniProtKB-KW"/>
</dbReference>
<evidence type="ECO:0000256" key="6">
    <source>
        <dbReference type="ARBA" id="ARBA00023004"/>
    </source>
</evidence>
<dbReference type="EMBL" id="MPKA01000087">
    <property type="protein sequence ID" value="OLU45303.1"/>
    <property type="molecule type" value="Genomic_DNA"/>
</dbReference>
<dbReference type="InterPro" id="IPR016454">
    <property type="entry name" value="Cysteine_dSase"/>
</dbReference>
<keyword evidence="5" id="KW-0663">Pyridoxal phosphate</keyword>
<dbReference type="GO" id="GO:0031071">
    <property type="term" value="F:cysteine desulfurase activity"/>
    <property type="evidence" value="ECO:0007669"/>
    <property type="project" value="UniProtKB-EC"/>
</dbReference>
<organism evidence="10 11">
    <name type="scientific">Dubosiella newyorkensis</name>
    <dbReference type="NCBI Taxonomy" id="1862672"/>
    <lineage>
        <taxon>Bacteria</taxon>
        <taxon>Bacillati</taxon>
        <taxon>Bacillota</taxon>
        <taxon>Erysipelotrichia</taxon>
        <taxon>Erysipelotrichales</taxon>
        <taxon>Erysipelotrichaceae</taxon>
        <taxon>Dubosiella</taxon>
    </lineage>
</organism>
<keyword evidence="6" id="KW-0408">Iron</keyword>
<evidence type="ECO:0000256" key="2">
    <source>
        <dbReference type="ARBA" id="ARBA00006490"/>
    </source>
</evidence>
<evidence type="ECO:0000259" key="9">
    <source>
        <dbReference type="Pfam" id="PF00266"/>
    </source>
</evidence>
<dbReference type="Gene3D" id="3.40.640.10">
    <property type="entry name" value="Type I PLP-dependent aspartate aminotransferase-like (Major domain)"/>
    <property type="match status" value="1"/>
</dbReference>
<dbReference type="GO" id="GO:0051536">
    <property type="term" value="F:iron-sulfur cluster binding"/>
    <property type="evidence" value="ECO:0007669"/>
    <property type="project" value="UniProtKB-KW"/>
</dbReference>
<keyword evidence="4" id="KW-0479">Metal-binding</keyword>
<keyword evidence="3" id="KW-0808">Transferase</keyword>
<dbReference type="InterPro" id="IPR000192">
    <property type="entry name" value="Aminotrans_V_dom"/>
</dbReference>
<dbReference type="InterPro" id="IPR015421">
    <property type="entry name" value="PyrdxlP-dep_Trfase_major"/>
</dbReference>
<evidence type="ECO:0000313" key="11">
    <source>
        <dbReference type="Proteomes" id="UP000186705"/>
    </source>
</evidence>
<comment type="caution">
    <text evidence="10">The sequence shown here is derived from an EMBL/GenBank/DDBJ whole genome shotgun (WGS) entry which is preliminary data.</text>
</comment>
<dbReference type="PIRSF" id="PIRSF005572">
    <property type="entry name" value="NifS"/>
    <property type="match status" value="1"/>
</dbReference>
<evidence type="ECO:0000256" key="4">
    <source>
        <dbReference type="ARBA" id="ARBA00022723"/>
    </source>
</evidence>
<dbReference type="STRING" id="1862672.BO225_09185"/>
<dbReference type="PANTHER" id="PTHR11601:SF34">
    <property type="entry name" value="CYSTEINE DESULFURASE"/>
    <property type="match status" value="1"/>
</dbReference>
<dbReference type="Gene3D" id="1.10.260.50">
    <property type="match status" value="1"/>
</dbReference>
<evidence type="ECO:0000256" key="5">
    <source>
        <dbReference type="ARBA" id="ARBA00022898"/>
    </source>
</evidence>
<evidence type="ECO:0000256" key="3">
    <source>
        <dbReference type="ARBA" id="ARBA00022679"/>
    </source>
</evidence>
<comment type="cofactor">
    <cofactor evidence="1">
        <name>pyridoxal 5'-phosphate</name>
        <dbReference type="ChEBI" id="CHEBI:597326"/>
    </cofactor>
</comment>
<dbReference type="InterPro" id="IPR015424">
    <property type="entry name" value="PyrdxlP-dep_Trfase"/>
</dbReference>
<dbReference type="SUPFAM" id="SSF53383">
    <property type="entry name" value="PLP-dependent transferases"/>
    <property type="match status" value="1"/>
</dbReference>
<dbReference type="GeneID" id="78276112"/>
<proteinExistence type="inferred from homology"/>